<name>A0A2B4S6F5_STYPI</name>
<protein>
    <submittedName>
        <fullName evidence="3">Uncharacterized protein</fullName>
    </submittedName>
</protein>
<dbReference type="InterPro" id="IPR042838">
    <property type="entry name" value="KIAA1958"/>
</dbReference>
<sequence length="411" mass="46595">MATRCEDSRVTGDFLDELPHFHIDIFSQLEEHLGRFAEVSESDVEKFNEGEENANTKRKTFYDFKLVKKFLVEERHEIKEIEKIPPTQLDGYFSQFVSAARTKTGKDCEPLSLRGVLASVERHLSPNSYSKTIMKDSDFKKTRDALKAKQKELKRHGLGNRPKATTALTDDEIEILFDKKLLGLNHDPVHVYKMYKDKRPPSMLEPDSSFYLSVNYFKTETHASVKGRNWFKAQPMGVNKLNDIMKDMTQAARISGKTSHSGRKTLLQKLQDSGVPPNQIIQITRGHKNVQSVNNYSSLRIGEKQMESISRILSSTTKAATNVAQTENNLTAQHLAEHRIASASTTSSTLDLNSFKENRLQTMFHENYITGGVFNINLAPAKNEVKGPEADPTRKKRRLIIESDSSQESST</sequence>
<dbReference type="PANTHER" id="PTHR46963:SF2">
    <property type="match status" value="1"/>
</dbReference>
<evidence type="ECO:0000313" key="4">
    <source>
        <dbReference type="Proteomes" id="UP000225706"/>
    </source>
</evidence>
<evidence type="ECO:0000313" key="3">
    <source>
        <dbReference type="EMBL" id="PFX24167.1"/>
    </source>
</evidence>
<comment type="caution">
    <text evidence="3">The sequence shown here is derived from an EMBL/GenBank/DDBJ whole genome shotgun (WGS) entry which is preliminary data.</text>
</comment>
<reference evidence="4" key="1">
    <citation type="journal article" date="2017" name="bioRxiv">
        <title>Comparative analysis of the genomes of Stylophora pistillata and Acropora digitifera provides evidence for extensive differences between species of corals.</title>
        <authorList>
            <person name="Voolstra C.R."/>
            <person name="Li Y."/>
            <person name="Liew Y.J."/>
            <person name="Baumgarten S."/>
            <person name="Zoccola D."/>
            <person name="Flot J.-F."/>
            <person name="Tambutte S."/>
            <person name="Allemand D."/>
            <person name="Aranda M."/>
        </authorList>
    </citation>
    <scope>NUCLEOTIDE SEQUENCE [LARGE SCALE GENOMIC DNA]</scope>
</reference>
<keyword evidence="1" id="KW-0233">DNA recombination</keyword>
<dbReference type="PANTHER" id="PTHR46963">
    <property type="entry name" value="SIMILAR TO RIKEN CDNA E130308A19"/>
    <property type="match status" value="1"/>
</dbReference>
<dbReference type="SUPFAM" id="SSF56349">
    <property type="entry name" value="DNA breaking-rejoining enzymes"/>
    <property type="match status" value="1"/>
</dbReference>
<dbReference type="GO" id="GO:0006310">
    <property type="term" value="P:DNA recombination"/>
    <property type="evidence" value="ECO:0007669"/>
    <property type="project" value="UniProtKB-KW"/>
</dbReference>
<dbReference type="EMBL" id="LSMT01000184">
    <property type="protein sequence ID" value="PFX24167.1"/>
    <property type="molecule type" value="Genomic_DNA"/>
</dbReference>
<dbReference type="Proteomes" id="UP000225706">
    <property type="component" value="Unassembled WGS sequence"/>
</dbReference>
<proteinExistence type="predicted"/>
<organism evidence="3 4">
    <name type="scientific">Stylophora pistillata</name>
    <name type="common">Smooth cauliflower coral</name>
    <dbReference type="NCBI Taxonomy" id="50429"/>
    <lineage>
        <taxon>Eukaryota</taxon>
        <taxon>Metazoa</taxon>
        <taxon>Cnidaria</taxon>
        <taxon>Anthozoa</taxon>
        <taxon>Hexacorallia</taxon>
        <taxon>Scleractinia</taxon>
        <taxon>Astrocoeniina</taxon>
        <taxon>Pocilloporidae</taxon>
        <taxon>Stylophora</taxon>
    </lineage>
</organism>
<dbReference type="AlphaFoldDB" id="A0A2B4S6F5"/>
<dbReference type="GO" id="GO:0003677">
    <property type="term" value="F:DNA binding"/>
    <property type="evidence" value="ECO:0007669"/>
    <property type="project" value="InterPro"/>
</dbReference>
<keyword evidence="4" id="KW-1185">Reference proteome</keyword>
<evidence type="ECO:0000256" key="1">
    <source>
        <dbReference type="ARBA" id="ARBA00023172"/>
    </source>
</evidence>
<evidence type="ECO:0000256" key="2">
    <source>
        <dbReference type="SAM" id="MobiDB-lite"/>
    </source>
</evidence>
<gene>
    <name evidence="3" type="ORF">AWC38_SpisGene11231</name>
</gene>
<dbReference type="GO" id="GO:0015074">
    <property type="term" value="P:DNA integration"/>
    <property type="evidence" value="ECO:0007669"/>
    <property type="project" value="InterPro"/>
</dbReference>
<dbReference type="InterPro" id="IPR013762">
    <property type="entry name" value="Integrase-like_cat_sf"/>
</dbReference>
<dbReference type="InterPro" id="IPR011010">
    <property type="entry name" value="DNA_brk_join_enz"/>
</dbReference>
<dbReference type="Gene3D" id="1.10.443.10">
    <property type="entry name" value="Intergrase catalytic core"/>
    <property type="match status" value="1"/>
</dbReference>
<dbReference type="OrthoDB" id="5955182at2759"/>
<accession>A0A2B4S6F5</accession>
<feature type="region of interest" description="Disordered" evidence="2">
    <location>
        <begin position="383"/>
        <end position="411"/>
    </location>
</feature>
<feature type="compositionally biased region" description="Basic and acidic residues" evidence="2">
    <location>
        <begin position="383"/>
        <end position="393"/>
    </location>
</feature>